<feature type="transmembrane region" description="Helical" evidence="2">
    <location>
        <begin position="280"/>
        <end position="299"/>
    </location>
</feature>
<proteinExistence type="predicted"/>
<evidence type="ECO:0000313" key="3">
    <source>
        <dbReference type="EMBL" id="GIJ56945.1"/>
    </source>
</evidence>
<dbReference type="RefSeq" id="WP_239151769.1">
    <property type="nucleotide sequence ID" value="NZ_BOPG01000027.1"/>
</dbReference>
<protein>
    <submittedName>
        <fullName evidence="3">Uncharacterized protein</fullName>
    </submittedName>
</protein>
<organism evidence="3 4">
    <name type="scientific">Virgisporangium aurantiacum</name>
    <dbReference type="NCBI Taxonomy" id="175570"/>
    <lineage>
        <taxon>Bacteria</taxon>
        <taxon>Bacillati</taxon>
        <taxon>Actinomycetota</taxon>
        <taxon>Actinomycetes</taxon>
        <taxon>Micromonosporales</taxon>
        <taxon>Micromonosporaceae</taxon>
        <taxon>Virgisporangium</taxon>
    </lineage>
</organism>
<accession>A0A8J3Z8M2</accession>
<evidence type="ECO:0000313" key="4">
    <source>
        <dbReference type="Proteomes" id="UP000612585"/>
    </source>
</evidence>
<dbReference type="AlphaFoldDB" id="A0A8J3Z8M2"/>
<evidence type="ECO:0000256" key="2">
    <source>
        <dbReference type="SAM" id="Phobius"/>
    </source>
</evidence>
<gene>
    <name evidence="3" type="ORF">Vau01_044610</name>
</gene>
<feature type="compositionally biased region" description="Polar residues" evidence="1">
    <location>
        <begin position="1"/>
        <end position="11"/>
    </location>
</feature>
<keyword evidence="2" id="KW-1133">Transmembrane helix</keyword>
<evidence type="ECO:0000256" key="1">
    <source>
        <dbReference type="SAM" id="MobiDB-lite"/>
    </source>
</evidence>
<comment type="caution">
    <text evidence="3">The sequence shown here is derived from an EMBL/GenBank/DDBJ whole genome shotgun (WGS) entry which is preliminary data.</text>
</comment>
<dbReference type="EMBL" id="BOPG01000027">
    <property type="protein sequence ID" value="GIJ56945.1"/>
    <property type="molecule type" value="Genomic_DNA"/>
</dbReference>
<reference evidence="3" key="1">
    <citation type="submission" date="2021-01" db="EMBL/GenBank/DDBJ databases">
        <title>Whole genome shotgun sequence of Virgisporangium aurantiacum NBRC 16421.</title>
        <authorList>
            <person name="Komaki H."/>
            <person name="Tamura T."/>
        </authorList>
    </citation>
    <scope>NUCLEOTIDE SEQUENCE</scope>
    <source>
        <strain evidence="3">NBRC 16421</strain>
    </source>
</reference>
<sequence length="392" mass="42197">MATVTTTSHRPSTAPPTVGAATVGGPVTRGWREATLTRAMELRALCAWALPSAPTAEQQAMADAIWAHVDAARDAATAASPEPRRRLHFFRHGPLHERAMSNLDAAESLLINIAKPEYVLGQVPCVLRSVRCHLVATDPRRLEMERIARRLGIRDVDGQEFGTDLDLAARKKIIEDERGRIATAARGASSAALREQRRIRSFGAVLVVSIVVMFALAIALAILGFWRPTTIPMCFAPQERGTAIVVCPTAQSAPFPVTTEEGSQEDIDDQIRRTANRHDLLVVELVGLTAAAIAAAAAIGKIRGSSERNLVPVALAVFKLPTGAVTAFLGLLLMRGQFVPGLTALDTSAQIVAWAIIFGYAQQAFTRLVDRQAHVVLDTVRGADTKKPQPQP</sequence>
<feature type="region of interest" description="Disordered" evidence="1">
    <location>
        <begin position="1"/>
        <end position="26"/>
    </location>
</feature>
<keyword evidence="4" id="KW-1185">Reference proteome</keyword>
<keyword evidence="2" id="KW-0812">Transmembrane</keyword>
<name>A0A8J3Z8M2_9ACTN</name>
<feature type="transmembrane region" description="Helical" evidence="2">
    <location>
        <begin position="338"/>
        <end position="361"/>
    </location>
</feature>
<feature type="transmembrane region" description="Helical" evidence="2">
    <location>
        <begin position="202"/>
        <end position="226"/>
    </location>
</feature>
<keyword evidence="2" id="KW-0472">Membrane</keyword>
<dbReference type="Proteomes" id="UP000612585">
    <property type="component" value="Unassembled WGS sequence"/>
</dbReference>
<feature type="transmembrane region" description="Helical" evidence="2">
    <location>
        <begin position="311"/>
        <end position="332"/>
    </location>
</feature>